<keyword evidence="3" id="KW-1185">Reference proteome</keyword>
<reference evidence="3" key="1">
    <citation type="submission" date="2019-11" db="EMBL/GenBank/DDBJ databases">
        <title>Isolation and characterization of two novel species in the genus Thiomicrorhabdus.</title>
        <authorList>
            <person name="Mochizuki J."/>
            <person name="Kojima H."/>
            <person name="Fukui M."/>
        </authorList>
    </citation>
    <scope>NUCLEOTIDE SEQUENCE [LARGE SCALE GENOMIC DNA]</scope>
    <source>
        <strain evidence="3">AkT22</strain>
    </source>
</reference>
<sequence length="157" mass="17529">MRTPIKTLTLSCLLMANSSVFAAEDLTVSRTIDLCLEYNSANAERKEVLKTEIDRRGMISFKDQEGMPKGEVYKGSSTCGLYMIKGKPLAEQARQLRPLTYKVVHVYPDKYYVSQSGLIMDILDRKEGELPPQLVHEVPAVQPPPVIYNTPGGSHSQ</sequence>
<evidence type="ECO:0000256" key="1">
    <source>
        <dbReference type="SAM" id="SignalP"/>
    </source>
</evidence>
<accession>A0A6F8PMT1</accession>
<evidence type="ECO:0000313" key="2">
    <source>
        <dbReference type="EMBL" id="BBP43421.1"/>
    </source>
</evidence>
<name>A0A6F8PMT1_9GAMM</name>
<organism evidence="2 3">
    <name type="scientific">Thiosulfativibrio zosterae</name>
    <dbReference type="NCBI Taxonomy" id="2675053"/>
    <lineage>
        <taxon>Bacteria</taxon>
        <taxon>Pseudomonadati</taxon>
        <taxon>Pseudomonadota</taxon>
        <taxon>Gammaproteobacteria</taxon>
        <taxon>Thiotrichales</taxon>
        <taxon>Piscirickettsiaceae</taxon>
        <taxon>Thiosulfativibrio</taxon>
    </lineage>
</organism>
<feature type="signal peptide" evidence="1">
    <location>
        <begin position="1"/>
        <end position="22"/>
    </location>
</feature>
<feature type="chain" id="PRO_5026012567" evidence="1">
    <location>
        <begin position="23"/>
        <end position="157"/>
    </location>
</feature>
<dbReference type="AlphaFoldDB" id="A0A6F8PMT1"/>
<proteinExistence type="predicted"/>
<evidence type="ECO:0000313" key="3">
    <source>
        <dbReference type="Proteomes" id="UP000501466"/>
    </source>
</evidence>
<dbReference type="KEGG" id="tzo:THMIRHAT_11670"/>
<protein>
    <submittedName>
        <fullName evidence="2">Uncharacterized protein</fullName>
    </submittedName>
</protein>
<gene>
    <name evidence="2" type="ORF">THMIRHAT_11670</name>
</gene>
<dbReference type="Proteomes" id="UP000501466">
    <property type="component" value="Chromosome"/>
</dbReference>
<dbReference type="EMBL" id="AP021888">
    <property type="protein sequence ID" value="BBP43421.1"/>
    <property type="molecule type" value="Genomic_DNA"/>
</dbReference>
<keyword evidence="1" id="KW-0732">Signal</keyword>